<organism evidence="2 3">
    <name type="scientific">Stylosanthes scabra</name>
    <dbReference type="NCBI Taxonomy" id="79078"/>
    <lineage>
        <taxon>Eukaryota</taxon>
        <taxon>Viridiplantae</taxon>
        <taxon>Streptophyta</taxon>
        <taxon>Embryophyta</taxon>
        <taxon>Tracheophyta</taxon>
        <taxon>Spermatophyta</taxon>
        <taxon>Magnoliopsida</taxon>
        <taxon>eudicotyledons</taxon>
        <taxon>Gunneridae</taxon>
        <taxon>Pentapetalae</taxon>
        <taxon>rosids</taxon>
        <taxon>fabids</taxon>
        <taxon>Fabales</taxon>
        <taxon>Fabaceae</taxon>
        <taxon>Papilionoideae</taxon>
        <taxon>50 kb inversion clade</taxon>
        <taxon>dalbergioids sensu lato</taxon>
        <taxon>Dalbergieae</taxon>
        <taxon>Pterocarpus clade</taxon>
        <taxon>Stylosanthes</taxon>
    </lineage>
</organism>
<proteinExistence type="predicted"/>
<evidence type="ECO:0000313" key="2">
    <source>
        <dbReference type="EMBL" id="MED6164643.1"/>
    </source>
</evidence>
<feature type="compositionally biased region" description="Basic residues" evidence="1">
    <location>
        <begin position="144"/>
        <end position="153"/>
    </location>
</feature>
<protein>
    <submittedName>
        <fullName evidence="2">Uncharacterized protein</fullName>
    </submittedName>
</protein>
<evidence type="ECO:0000256" key="1">
    <source>
        <dbReference type="SAM" id="MobiDB-lite"/>
    </source>
</evidence>
<sequence>MWLRPTFYSTLDVWKRKKTAHEDRCFRNYLKAKQIDPLARLECFMKPFKYPPFPNAEFGIADRLPNPVKGILCRDYITNPLAPHLCGVTSSSYEWCRETYHLISGFTKIEKYPPAAKPIVINETTSEPTKSTKNWVSDSECSPKKKREKRGGSRARFNSNVTSSKKSKKSGASKKFGGDQGVDQPRSPVQSNLERARSILSNPAMFNKSISAGLAGISSSQASTESTRAEYTPLGHETIPVLVSSSCPANTSTMAATSSDLAILKPEMTITSPIKENAVDEEGPFIVPTPEAGDLDFADDEFNLDSILSEVQEVFLTAVPNTSSGKVNKVLGCLNHSLEEIIASTEIKAQLLEATTYLNQHASSEASSLESFLEDLYNNNILLESSSEDIRVTTVDLSKHKKDVIKYGAALLKVKPLADTGAVKEQEARVLEETQ</sequence>
<feature type="compositionally biased region" description="Polar residues" evidence="1">
    <location>
        <begin position="123"/>
        <end position="140"/>
    </location>
</feature>
<accession>A0ABU6UYD6</accession>
<keyword evidence="3" id="KW-1185">Reference proteome</keyword>
<feature type="region of interest" description="Disordered" evidence="1">
    <location>
        <begin position="123"/>
        <end position="191"/>
    </location>
</feature>
<dbReference type="EMBL" id="JASCZI010122715">
    <property type="protein sequence ID" value="MED6164643.1"/>
    <property type="molecule type" value="Genomic_DNA"/>
</dbReference>
<comment type="caution">
    <text evidence="2">The sequence shown here is derived from an EMBL/GenBank/DDBJ whole genome shotgun (WGS) entry which is preliminary data.</text>
</comment>
<gene>
    <name evidence="2" type="ORF">PIB30_092208</name>
</gene>
<evidence type="ECO:0000313" key="3">
    <source>
        <dbReference type="Proteomes" id="UP001341840"/>
    </source>
</evidence>
<dbReference type="Proteomes" id="UP001341840">
    <property type="component" value="Unassembled WGS sequence"/>
</dbReference>
<name>A0ABU6UYD6_9FABA</name>
<reference evidence="2 3" key="1">
    <citation type="journal article" date="2023" name="Plants (Basel)">
        <title>Bridging the Gap: Combining Genomics and Transcriptomics Approaches to Understand Stylosanthes scabra, an Orphan Legume from the Brazilian Caatinga.</title>
        <authorList>
            <person name="Ferreira-Neto J.R.C."/>
            <person name="da Silva M.D."/>
            <person name="Binneck E."/>
            <person name="de Melo N.F."/>
            <person name="da Silva R.H."/>
            <person name="de Melo A.L.T.M."/>
            <person name="Pandolfi V."/>
            <person name="Bustamante F.O."/>
            <person name="Brasileiro-Vidal A.C."/>
            <person name="Benko-Iseppon A.M."/>
        </authorList>
    </citation>
    <scope>NUCLEOTIDE SEQUENCE [LARGE SCALE GENOMIC DNA]</scope>
    <source>
        <tissue evidence="2">Leaves</tissue>
    </source>
</reference>